<evidence type="ECO:0000313" key="4">
    <source>
        <dbReference type="EMBL" id="ROR91382.1"/>
    </source>
</evidence>
<dbReference type="PANTHER" id="PTHR43586">
    <property type="entry name" value="CYSTEINE DESULFURASE"/>
    <property type="match status" value="1"/>
</dbReference>
<evidence type="ECO:0000256" key="2">
    <source>
        <dbReference type="ARBA" id="ARBA00022898"/>
    </source>
</evidence>
<dbReference type="Pfam" id="PF00266">
    <property type="entry name" value="Aminotran_5"/>
    <property type="match status" value="1"/>
</dbReference>
<sequence length="379" mass="38863">MTNATTDPWAVWREARPPTRLVHLDSASAGRSSYAVLEAVGDHLLLEAQVGGYVAADQAAPALDRARADLGRLLGLGAGDLAFVESATAALDVLLDVWPLPAGSRVGVPPSAWGPNVELVRRRGHLPVPLPVDGVGVLTPDLLDGALTTDPPDLVLLDLVAAHRGLVQPARELAAVARRHGVPLWVDVAQGLGHVDADTGADAVVATSRKWLTGPRGVGLVGVASGHHDRLRVPARAKHPDTGPVALLESDEAHVAGRLGLGLAAAELLAVGPEAVAARLVEVGQEVRDRVAEVPGWRVVGPDAPAAAITSVAPTAGQDPARVRAGLLAAGVLTTLCLPWRAPGEVGEHDPGSLRVSPHVDVVGDDLDALVRGLVAAAG</sequence>
<dbReference type="Gene3D" id="3.40.640.10">
    <property type="entry name" value="Type I PLP-dependent aspartate aminotransferase-like (Major domain)"/>
    <property type="match status" value="1"/>
</dbReference>
<protein>
    <submittedName>
        <fullName evidence="4">Pyridoxal 5-phosphate dependent beta-lyase</fullName>
    </submittedName>
</protein>
<dbReference type="InterPro" id="IPR000192">
    <property type="entry name" value="Aminotrans_V_dom"/>
</dbReference>
<accession>A0A3N2CV06</accession>
<dbReference type="SUPFAM" id="SSF53383">
    <property type="entry name" value="PLP-dependent transferases"/>
    <property type="match status" value="1"/>
</dbReference>
<comment type="cofactor">
    <cofactor evidence="1">
        <name>pyridoxal 5'-phosphate</name>
        <dbReference type="ChEBI" id="CHEBI:597326"/>
    </cofactor>
</comment>
<name>A0A3N2CV06_9ACTN</name>
<dbReference type="RefSeq" id="WP_170169786.1">
    <property type="nucleotide sequence ID" value="NZ_RKHO01000001.1"/>
</dbReference>
<gene>
    <name evidence="4" type="ORF">EDD33_2248</name>
</gene>
<dbReference type="Proteomes" id="UP000281738">
    <property type="component" value="Unassembled WGS sequence"/>
</dbReference>
<organism evidence="4 5">
    <name type="scientific">Nocardioides aurantiacus</name>
    <dbReference type="NCBI Taxonomy" id="86796"/>
    <lineage>
        <taxon>Bacteria</taxon>
        <taxon>Bacillati</taxon>
        <taxon>Actinomycetota</taxon>
        <taxon>Actinomycetes</taxon>
        <taxon>Propionibacteriales</taxon>
        <taxon>Nocardioidaceae</taxon>
        <taxon>Nocardioides</taxon>
    </lineage>
</organism>
<evidence type="ECO:0000259" key="3">
    <source>
        <dbReference type="Pfam" id="PF00266"/>
    </source>
</evidence>
<dbReference type="InterPro" id="IPR015421">
    <property type="entry name" value="PyrdxlP-dep_Trfase_major"/>
</dbReference>
<dbReference type="EMBL" id="RKHO01000001">
    <property type="protein sequence ID" value="ROR91382.1"/>
    <property type="molecule type" value="Genomic_DNA"/>
</dbReference>
<reference evidence="4 5" key="1">
    <citation type="submission" date="2018-11" db="EMBL/GenBank/DDBJ databases">
        <title>Sequencing the genomes of 1000 actinobacteria strains.</title>
        <authorList>
            <person name="Klenk H.-P."/>
        </authorList>
    </citation>
    <scope>NUCLEOTIDE SEQUENCE [LARGE SCALE GENOMIC DNA]</scope>
    <source>
        <strain evidence="4 5">DSM 12652</strain>
    </source>
</reference>
<dbReference type="Gene3D" id="3.90.1150.10">
    <property type="entry name" value="Aspartate Aminotransferase, domain 1"/>
    <property type="match status" value="1"/>
</dbReference>
<dbReference type="GO" id="GO:0016829">
    <property type="term" value="F:lyase activity"/>
    <property type="evidence" value="ECO:0007669"/>
    <property type="project" value="UniProtKB-KW"/>
</dbReference>
<keyword evidence="2" id="KW-0663">Pyridoxal phosphate</keyword>
<evidence type="ECO:0000313" key="5">
    <source>
        <dbReference type="Proteomes" id="UP000281738"/>
    </source>
</evidence>
<keyword evidence="5" id="KW-1185">Reference proteome</keyword>
<proteinExistence type="predicted"/>
<dbReference type="InterPro" id="IPR015424">
    <property type="entry name" value="PyrdxlP-dep_Trfase"/>
</dbReference>
<comment type="caution">
    <text evidence="4">The sequence shown here is derived from an EMBL/GenBank/DDBJ whole genome shotgun (WGS) entry which is preliminary data.</text>
</comment>
<dbReference type="AlphaFoldDB" id="A0A3N2CV06"/>
<evidence type="ECO:0000256" key="1">
    <source>
        <dbReference type="ARBA" id="ARBA00001933"/>
    </source>
</evidence>
<dbReference type="InterPro" id="IPR015422">
    <property type="entry name" value="PyrdxlP-dep_Trfase_small"/>
</dbReference>
<keyword evidence="4" id="KW-0456">Lyase</keyword>
<dbReference type="PANTHER" id="PTHR43586:SF8">
    <property type="entry name" value="CYSTEINE DESULFURASE 1, CHLOROPLASTIC"/>
    <property type="match status" value="1"/>
</dbReference>
<feature type="domain" description="Aminotransferase class V" evidence="3">
    <location>
        <begin position="23"/>
        <end position="313"/>
    </location>
</feature>